<dbReference type="InParanoid" id="A0A2R5GRH6"/>
<comment type="caution">
    <text evidence="2">The sequence shown here is derived from an EMBL/GenBank/DDBJ whole genome shotgun (WGS) entry which is preliminary data.</text>
</comment>
<proteinExistence type="predicted"/>
<feature type="region of interest" description="Disordered" evidence="1">
    <location>
        <begin position="94"/>
        <end position="159"/>
    </location>
</feature>
<evidence type="ECO:0000313" key="3">
    <source>
        <dbReference type="Proteomes" id="UP000241890"/>
    </source>
</evidence>
<protein>
    <submittedName>
        <fullName evidence="2">Uncharacterized protein</fullName>
    </submittedName>
</protein>
<organism evidence="2 3">
    <name type="scientific">Hondaea fermentalgiana</name>
    <dbReference type="NCBI Taxonomy" id="2315210"/>
    <lineage>
        <taxon>Eukaryota</taxon>
        <taxon>Sar</taxon>
        <taxon>Stramenopiles</taxon>
        <taxon>Bigyra</taxon>
        <taxon>Labyrinthulomycetes</taxon>
        <taxon>Thraustochytrida</taxon>
        <taxon>Thraustochytriidae</taxon>
        <taxon>Hondaea</taxon>
    </lineage>
</organism>
<dbReference type="AlphaFoldDB" id="A0A2R5GRH6"/>
<accession>A0A2R5GRH6</accession>
<gene>
    <name evidence="2" type="ORF">FCC1311_085932</name>
</gene>
<keyword evidence="3" id="KW-1185">Reference proteome</keyword>
<dbReference type="EMBL" id="BEYU01000121">
    <property type="protein sequence ID" value="GBG32368.1"/>
    <property type="molecule type" value="Genomic_DNA"/>
</dbReference>
<feature type="compositionally biased region" description="Acidic residues" evidence="1">
    <location>
        <begin position="126"/>
        <end position="143"/>
    </location>
</feature>
<feature type="compositionally biased region" description="Acidic residues" evidence="1">
    <location>
        <begin position="150"/>
        <end position="159"/>
    </location>
</feature>
<sequence length="159" mass="17630">MEGARPCKRVRRQVDRFQATEAVVTDAEPGADMSEEELRARLVAQRRADKLIDRSQDFIWCPRCPEEKIFVECDGSTRPCPGCREGAAVNDQGYVRDGFIADSDEEEECAESSSGDEVSEGWSSSEESEDSESVPLESDEDESANGAFSDYDDLSPDED</sequence>
<dbReference type="Proteomes" id="UP000241890">
    <property type="component" value="Unassembled WGS sequence"/>
</dbReference>
<evidence type="ECO:0000313" key="2">
    <source>
        <dbReference type="EMBL" id="GBG32368.1"/>
    </source>
</evidence>
<feature type="compositionally biased region" description="Low complexity" evidence="1">
    <location>
        <begin position="111"/>
        <end position="125"/>
    </location>
</feature>
<reference evidence="2 3" key="1">
    <citation type="submission" date="2017-12" db="EMBL/GenBank/DDBJ databases">
        <title>Sequencing, de novo assembly and annotation of complete genome of a new Thraustochytrid species, strain FCC1311.</title>
        <authorList>
            <person name="Sedici K."/>
            <person name="Godart F."/>
            <person name="Aiese Cigliano R."/>
            <person name="Sanseverino W."/>
            <person name="Barakat M."/>
            <person name="Ortet P."/>
            <person name="Marechal E."/>
            <person name="Cagnac O."/>
            <person name="Amato A."/>
        </authorList>
    </citation>
    <scope>NUCLEOTIDE SEQUENCE [LARGE SCALE GENOMIC DNA]</scope>
</reference>
<name>A0A2R5GRH6_9STRA</name>
<evidence type="ECO:0000256" key="1">
    <source>
        <dbReference type="SAM" id="MobiDB-lite"/>
    </source>
</evidence>